<organism evidence="10 11">
    <name type="scientific">Vulcanisaeta distributa (strain DSM 14429 / JCM 11212 / NBRC 100878 / IC-017)</name>
    <dbReference type="NCBI Taxonomy" id="572478"/>
    <lineage>
        <taxon>Archaea</taxon>
        <taxon>Thermoproteota</taxon>
        <taxon>Thermoprotei</taxon>
        <taxon>Thermoproteales</taxon>
        <taxon>Thermoproteaceae</taxon>
        <taxon>Vulcanisaeta</taxon>
    </lineage>
</organism>
<feature type="binding site" evidence="8">
    <location>
        <position position="149"/>
    </location>
    <ligand>
        <name>4-imidazolone-5-propanoate</name>
        <dbReference type="ChEBI" id="CHEBI:77893"/>
    </ligand>
</feature>
<dbReference type="UniPathway" id="UPA00379">
    <property type="reaction ID" value="UER00551"/>
</dbReference>
<keyword evidence="3 8" id="KW-0479">Metal-binding</keyword>
<dbReference type="HOGENOM" id="CLU_041647_0_1_2"/>
<sequence length="416" mass="46017">MGKVSLLIGPIRQLVTAKSMPWRYGDPVLVIEDAGIAIEGDKIVDVGSWNSISRKYEGKCRVSAEESLVTAGLVDPHTHLLFAGSREDELELKLEGVPYEEILRRGGGIYRTVNATVSATDDELKKILLSRLFEVTRYGTTTIEVKSGYGIDPSQEIRLLRIINESLTSAPIDVVSTYLIHVPPRNMDRREYINAVIGSLDEAKKLARFIDVFCDEGAFTVQETRDILREASKRGFGLRLHADEIAYIGCSDLVKEFNVVSLDHLLNLPEQNARSIAERGSVATLLPITILSLMSSKRPPVKALRNAGVPMALGTDFSPNSWSLNMQYAMELATYLLGMTPLEVLMAATVNAAYSLSLRDRGVLQPGYLADIVIWDIPNYRWLSYELGRNKVLTVIKRGAVLESTLMGTVISKECA</sequence>
<dbReference type="eggNOG" id="arCOG00696">
    <property type="taxonomic scope" value="Archaea"/>
</dbReference>
<dbReference type="InterPro" id="IPR013108">
    <property type="entry name" value="Amidohydro_3"/>
</dbReference>
<dbReference type="GO" id="GO:0019557">
    <property type="term" value="P:L-histidine catabolic process to glutamate and formate"/>
    <property type="evidence" value="ECO:0007669"/>
    <property type="project" value="UniProtKB-UniPathway"/>
</dbReference>
<dbReference type="EC" id="3.5.2.7" evidence="1 8"/>
<feature type="binding site" evidence="8">
    <location>
        <position position="316"/>
    </location>
    <ligand>
        <name>Fe(3+)</name>
        <dbReference type="ChEBI" id="CHEBI:29034"/>
    </ligand>
</feature>
<dbReference type="GO" id="GO:0019556">
    <property type="term" value="P:L-histidine catabolic process to glutamate and formamide"/>
    <property type="evidence" value="ECO:0007669"/>
    <property type="project" value="UniProtKB-UniRule"/>
</dbReference>
<dbReference type="EMBL" id="CP002100">
    <property type="protein sequence ID" value="ADN51860.1"/>
    <property type="molecule type" value="Genomic_DNA"/>
</dbReference>
<evidence type="ECO:0000256" key="7">
    <source>
        <dbReference type="ARBA" id="ARBA00023004"/>
    </source>
</evidence>
<comment type="cofactor">
    <cofactor evidence="8">
        <name>Zn(2+)</name>
        <dbReference type="ChEBI" id="CHEBI:29105"/>
    </cofactor>
    <cofactor evidence="8">
        <name>Fe(3+)</name>
        <dbReference type="ChEBI" id="CHEBI:29034"/>
    </cofactor>
    <text evidence="8">Binds 1 zinc or iron ion per subunit.</text>
</comment>
<feature type="binding site" evidence="8">
    <location>
        <position position="241"/>
    </location>
    <ligand>
        <name>Fe(3+)</name>
        <dbReference type="ChEBI" id="CHEBI:29034"/>
    </ligand>
</feature>
<dbReference type="GO" id="GO:0005506">
    <property type="term" value="F:iron ion binding"/>
    <property type="evidence" value="ECO:0007669"/>
    <property type="project" value="UniProtKB-UniRule"/>
</dbReference>
<evidence type="ECO:0000313" key="10">
    <source>
        <dbReference type="EMBL" id="ADN51860.1"/>
    </source>
</evidence>
<comment type="pathway">
    <text evidence="8">Amino-acid degradation; L-histidine degradation into L-glutamate; N-formimidoyl-L-glutamate from L-histidine: step 3/3.</text>
</comment>
<feature type="binding site" evidence="8">
    <location>
        <position position="86"/>
    </location>
    <ligand>
        <name>4-imidazolone-5-propanoate</name>
        <dbReference type="ChEBI" id="CHEBI:77893"/>
    </ligand>
</feature>
<accession>E1QS28</accession>
<gene>
    <name evidence="8" type="primary">hutI</name>
    <name evidence="10" type="ordered locus">Vdis_2495</name>
</gene>
<feature type="binding site" evidence="8">
    <location>
        <position position="79"/>
    </location>
    <ligand>
        <name>Fe(3+)</name>
        <dbReference type="ChEBI" id="CHEBI:29034"/>
    </ligand>
</feature>
<dbReference type="AlphaFoldDB" id="E1QS28"/>
<evidence type="ECO:0000256" key="2">
    <source>
        <dbReference type="ARBA" id="ARBA00022490"/>
    </source>
</evidence>
<feature type="binding site" evidence="8">
    <location>
        <position position="149"/>
    </location>
    <ligand>
        <name>N-formimidoyl-L-glutamate</name>
        <dbReference type="ChEBI" id="CHEBI:58928"/>
    </ligand>
</feature>
<feature type="binding site" evidence="8">
    <location>
        <position position="244"/>
    </location>
    <ligand>
        <name>4-imidazolone-5-propanoate</name>
        <dbReference type="ChEBI" id="CHEBI:77893"/>
    </ligand>
</feature>
<dbReference type="HAMAP" id="MF_00372">
    <property type="entry name" value="HutI"/>
    <property type="match status" value="1"/>
</dbReference>
<dbReference type="PANTHER" id="PTHR42752">
    <property type="entry name" value="IMIDAZOLONEPROPIONASE"/>
    <property type="match status" value="1"/>
</dbReference>
<reference evidence="10 11" key="1">
    <citation type="journal article" date="2010" name="Stand. Genomic Sci.">
        <title>Complete genome sequence of Vulcanisaeta distributa type strain (IC-017).</title>
        <authorList>
            <person name="Mavromatis K."/>
            <person name="Sikorski J."/>
            <person name="Pabst E."/>
            <person name="Teshima H."/>
            <person name="Lapidus A."/>
            <person name="Lucas S."/>
            <person name="Nolan M."/>
            <person name="Glavina Del Rio T."/>
            <person name="Cheng J.F."/>
            <person name="Bruce D."/>
            <person name="Goodwin L."/>
            <person name="Pitluck S."/>
            <person name="Liolios K."/>
            <person name="Ivanova N."/>
            <person name="Mikhailova N."/>
            <person name="Pati A."/>
            <person name="Chen A."/>
            <person name="Palaniappan K."/>
            <person name="Land M."/>
            <person name="Hauser L."/>
            <person name="Chang Y.J."/>
            <person name="Jeffries C.D."/>
            <person name="Rohde M."/>
            <person name="Spring S."/>
            <person name="Goker M."/>
            <person name="Wirth R."/>
            <person name="Woyke T."/>
            <person name="Bristow J."/>
            <person name="Eisen J.A."/>
            <person name="Markowitz V."/>
            <person name="Hugenholtz P."/>
            <person name="Klenk H.P."/>
            <person name="Kyrpides N.C."/>
        </authorList>
    </citation>
    <scope>NUCLEOTIDE SEQUENCE [LARGE SCALE GENOMIC DNA]</scope>
    <source>
        <strain evidence="11">DSM 14429 / JCM 11212 / NBRC 100878 / IC-017</strain>
    </source>
</reference>
<dbReference type="SUPFAM" id="SSF51338">
    <property type="entry name" value="Composite domain of metallo-dependent hydrolases"/>
    <property type="match status" value="1"/>
</dbReference>
<keyword evidence="11" id="KW-1185">Reference proteome</keyword>
<evidence type="ECO:0000256" key="3">
    <source>
        <dbReference type="ARBA" id="ARBA00022723"/>
    </source>
</evidence>
<evidence type="ECO:0000256" key="8">
    <source>
        <dbReference type="HAMAP-Rule" id="MF_00372"/>
    </source>
</evidence>
<dbReference type="Pfam" id="PF07969">
    <property type="entry name" value="Amidohydro_3"/>
    <property type="match status" value="1"/>
</dbReference>
<dbReference type="GO" id="GO:0005737">
    <property type="term" value="C:cytoplasm"/>
    <property type="evidence" value="ECO:0007669"/>
    <property type="project" value="UniProtKB-SubCell"/>
</dbReference>
<dbReference type="Gene3D" id="3.20.20.140">
    <property type="entry name" value="Metal-dependent hydrolases"/>
    <property type="match status" value="1"/>
</dbReference>
<feature type="binding site" evidence="8">
    <location>
        <position position="181"/>
    </location>
    <ligand>
        <name>4-imidazolone-5-propanoate</name>
        <dbReference type="ChEBI" id="CHEBI:77893"/>
    </ligand>
</feature>
<comment type="similarity">
    <text evidence="8">Belongs to the metallo-dependent hydrolases superfamily. HutI family.</text>
</comment>
<keyword evidence="4 8" id="KW-0378">Hydrolase</keyword>
<evidence type="ECO:0000256" key="5">
    <source>
        <dbReference type="ARBA" id="ARBA00022808"/>
    </source>
</evidence>
<keyword evidence="7 8" id="KW-0408">Iron</keyword>
<dbReference type="GeneID" id="9753455"/>
<keyword evidence="2 8" id="KW-0963">Cytoplasm</keyword>
<feature type="binding site" evidence="8">
    <location>
        <position position="241"/>
    </location>
    <ligand>
        <name>Zn(2+)</name>
        <dbReference type="ChEBI" id="CHEBI:29105"/>
    </ligand>
</feature>
<keyword evidence="6 8" id="KW-0862">Zinc</keyword>
<protein>
    <recommendedName>
        <fullName evidence="1 8">Imidazolonepropionase</fullName>
        <ecNumber evidence="1 8">3.5.2.7</ecNumber>
    </recommendedName>
    <alternativeName>
        <fullName evidence="8">Imidazolone-5-propionate hydrolase</fullName>
    </alternativeName>
</protein>
<dbReference type="GO" id="GO:0050480">
    <property type="term" value="F:imidazolonepropionase activity"/>
    <property type="evidence" value="ECO:0007669"/>
    <property type="project" value="UniProtKB-UniRule"/>
</dbReference>
<dbReference type="KEGG" id="vdi:Vdis_2495"/>
<dbReference type="RefSeq" id="WP_013337585.1">
    <property type="nucleotide sequence ID" value="NC_014537.1"/>
</dbReference>
<dbReference type="InterPro" id="IPR011059">
    <property type="entry name" value="Metal-dep_hydrolase_composite"/>
</dbReference>
<comment type="function">
    <text evidence="8">Catalyzes the hydrolytic cleavage of the carbon-nitrogen bond in imidazolone-5-propanoate to yield N-formimidoyl-L-glutamate. It is the third step in the universal histidine degradation pathway.</text>
</comment>
<dbReference type="Gene3D" id="2.30.40.10">
    <property type="entry name" value="Urease, subunit C, domain 1"/>
    <property type="match status" value="1"/>
</dbReference>
<dbReference type="InterPro" id="IPR005920">
    <property type="entry name" value="HutI"/>
</dbReference>
<dbReference type="Proteomes" id="UP000006681">
    <property type="component" value="Chromosome"/>
</dbReference>
<comment type="subcellular location">
    <subcellularLocation>
        <location evidence="8">Cytoplasm</location>
    </subcellularLocation>
</comment>
<evidence type="ECO:0000256" key="1">
    <source>
        <dbReference type="ARBA" id="ARBA00012864"/>
    </source>
</evidence>
<feature type="binding site" evidence="8">
    <location>
        <position position="316"/>
    </location>
    <ligand>
        <name>Zn(2+)</name>
        <dbReference type="ChEBI" id="CHEBI:29105"/>
    </ligand>
</feature>
<feature type="domain" description="Amidohydrolase 3" evidence="9">
    <location>
        <begin position="115"/>
        <end position="401"/>
    </location>
</feature>
<dbReference type="STRING" id="572478.Vdis_2495"/>
<feature type="binding site" evidence="8">
    <location>
        <position position="77"/>
    </location>
    <ligand>
        <name>Fe(3+)</name>
        <dbReference type="ChEBI" id="CHEBI:29034"/>
    </ligand>
</feature>
<feature type="binding site" evidence="8">
    <location>
        <position position="77"/>
    </location>
    <ligand>
        <name>Zn(2+)</name>
        <dbReference type="ChEBI" id="CHEBI:29105"/>
    </ligand>
</feature>
<dbReference type="SUPFAM" id="SSF51556">
    <property type="entry name" value="Metallo-dependent hydrolases"/>
    <property type="match status" value="1"/>
</dbReference>
<evidence type="ECO:0000256" key="4">
    <source>
        <dbReference type="ARBA" id="ARBA00022801"/>
    </source>
</evidence>
<keyword evidence="5 8" id="KW-0369">Histidine metabolism</keyword>
<evidence type="ECO:0000256" key="6">
    <source>
        <dbReference type="ARBA" id="ARBA00022833"/>
    </source>
</evidence>
<dbReference type="PANTHER" id="PTHR42752:SF1">
    <property type="entry name" value="IMIDAZOLONEPROPIONASE-RELATED"/>
    <property type="match status" value="1"/>
</dbReference>
<dbReference type="InterPro" id="IPR032466">
    <property type="entry name" value="Metal_Hydrolase"/>
</dbReference>
<evidence type="ECO:0000259" key="9">
    <source>
        <dbReference type="Pfam" id="PF07969"/>
    </source>
</evidence>
<reference evidence="11" key="2">
    <citation type="journal article" date="2010" name="Stand. Genomic Sci.">
        <title>Complete genome sequence of Vulcanisaeta distributa type strain (IC-017T).</title>
        <authorList>
            <person name="Mavromatis K."/>
            <person name="Sikorski J."/>
            <person name="Pabst E."/>
            <person name="Teshima H."/>
            <person name="Lapidus A."/>
            <person name="Lucas S."/>
            <person name="Nolan M."/>
            <person name="Glavina Del Rio T."/>
            <person name="Cheng J."/>
            <person name="Bruce D."/>
            <person name="Goodwin L."/>
            <person name="Pitluck S."/>
            <person name="Liolios K."/>
            <person name="Ivanova N."/>
            <person name="Mikhailova N."/>
            <person name="Pati A."/>
            <person name="Chen A."/>
            <person name="Palaniappan K."/>
            <person name="Land M."/>
            <person name="Hauser L."/>
            <person name="Chang Y."/>
            <person name="Jeffries C."/>
            <person name="Rohde M."/>
            <person name="Spring S."/>
            <person name="Goker M."/>
            <person name="Wirth R."/>
            <person name="Woyke T."/>
            <person name="Bristow J."/>
            <person name="Eisen J."/>
            <person name="Markowitz V."/>
            <person name="Hugenholtz P."/>
            <person name="Klenk H."/>
            <person name="Kyrpides N."/>
        </authorList>
    </citation>
    <scope>NUCLEOTIDE SEQUENCE [LARGE SCALE GENOMIC DNA]</scope>
    <source>
        <strain evidence="11">DSM 14429 / JCM 11212 / NBRC 100878 / IC-017</strain>
    </source>
</reference>
<comment type="catalytic activity">
    <reaction evidence="8">
        <text>4-imidazolone-5-propanoate + H2O = N-formimidoyl-L-glutamate</text>
        <dbReference type="Rhea" id="RHEA:23660"/>
        <dbReference type="ChEBI" id="CHEBI:15377"/>
        <dbReference type="ChEBI" id="CHEBI:58928"/>
        <dbReference type="ChEBI" id="CHEBI:77893"/>
        <dbReference type="EC" id="3.5.2.7"/>
    </reaction>
</comment>
<evidence type="ECO:0000313" key="11">
    <source>
        <dbReference type="Proteomes" id="UP000006681"/>
    </source>
</evidence>
<dbReference type="NCBIfam" id="TIGR01224">
    <property type="entry name" value="hutI"/>
    <property type="match status" value="1"/>
</dbReference>
<dbReference type="OrthoDB" id="24954at2157"/>
<feature type="binding site" evidence="8">
    <location>
        <position position="79"/>
    </location>
    <ligand>
        <name>Zn(2+)</name>
        <dbReference type="ChEBI" id="CHEBI:29105"/>
    </ligand>
</feature>
<dbReference type="GO" id="GO:0008270">
    <property type="term" value="F:zinc ion binding"/>
    <property type="evidence" value="ECO:0007669"/>
    <property type="project" value="UniProtKB-UniRule"/>
</dbReference>
<name>E1QS28_VULDI</name>
<proteinExistence type="inferred from homology"/>
<comment type="caution">
    <text evidence="8">Lacks conserved residue(s) required for the propagation of feature annotation.</text>
</comment>